<protein>
    <recommendedName>
        <fullName evidence="6">CFEM domain-containing protein</fullName>
    </recommendedName>
</protein>
<reference evidence="7" key="1">
    <citation type="submission" date="2021-01" db="EMBL/GenBank/DDBJ databases">
        <authorList>
            <person name="Kaushik A."/>
        </authorList>
    </citation>
    <scope>NUCLEOTIDE SEQUENCE</scope>
    <source>
        <strain evidence="7">AG1-1C</strain>
    </source>
</reference>
<name>A0A8H2W9R1_9AGAM</name>
<dbReference type="AlphaFoldDB" id="A0A8H2W9R1"/>
<evidence type="ECO:0000259" key="6">
    <source>
        <dbReference type="Pfam" id="PF05730"/>
    </source>
</evidence>
<keyword evidence="3 5" id="KW-0732">Signal</keyword>
<keyword evidence="2" id="KW-0964">Secreted</keyword>
<sequence>MKFQLFFYLLFSLLFNRILAHEANEIVLGDLRTTKLFEPTPTSLPGLSPIETKIIDVITQHVIPSTSQTAPTVTATGDSGTAGGRTCVQGCLAQAASQVNCGGAGNFRCVCKKKDYVGKAWDCFGQMGCSGPEIGSALADLNVACQPFGRRNLLEDKGPESPMIVPASTPVLDSFESSRFDEL</sequence>
<evidence type="ECO:0000256" key="1">
    <source>
        <dbReference type="ARBA" id="ARBA00004613"/>
    </source>
</evidence>
<evidence type="ECO:0000256" key="5">
    <source>
        <dbReference type="SAM" id="SignalP"/>
    </source>
</evidence>
<keyword evidence="4" id="KW-1015">Disulfide bond</keyword>
<dbReference type="Proteomes" id="UP000663846">
    <property type="component" value="Unassembled WGS sequence"/>
</dbReference>
<feature type="signal peptide" evidence="5">
    <location>
        <begin position="1"/>
        <end position="20"/>
    </location>
</feature>
<feature type="domain" description="CFEM" evidence="6">
    <location>
        <begin position="86"/>
        <end position="145"/>
    </location>
</feature>
<evidence type="ECO:0000256" key="2">
    <source>
        <dbReference type="ARBA" id="ARBA00022525"/>
    </source>
</evidence>
<evidence type="ECO:0000313" key="8">
    <source>
        <dbReference type="Proteomes" id="UP000663846"/>
    </source>
</evidence>
<dbReference type="GO" id="GO:0005576">
    <property type="term" value="C:extracellular region"/>
    <property type="evidence" value="ECO:0007669"/>
    <property type="project" value="UniProtKB-SubCell"/>
</dbReference>
<organism evidence="7 8">
    <name type="scientific">Rhizoctonia solani</name>
    <dbReference type="NCBI Taxonomy" id="456999"/>
    <lineage>
        <taxon>Eukaryota</taxon>
        <taxon>Fungi</taxon>
        <taxon>Dikarya</taxon>
        <taxon>Basidiomycota</taxon>
        <taxon>Agaricomycotina</taxon>
        <taxon>Agaricomycetes</taxon>
        <taxon>Cantharellales</taxon>
        <taxon>Ceratobasidiaceae</taxon>
        <taxon>Rhizoctonia</taxon>
    </lineage>
</organism>
<comment type="subcellular location">
    <subcellularLocation>
        <location evidence="1">Secreted</location>
    </subcellularLocation>
</comment>
<proteinExistence type="predicted"/>
<dbReference type="InterPro" id="IPR008427">
    <property type="entry name" value="Extracellular_membr_CFEM_dom"/>
</dbReference>
<dbReference type="EMBL" id="CAJMWS010000049">
    <property type="protein sequence ID" value="CAE6348776.1"/>
    <property type="molecule type" value="Genomic_DNA"/>
</dbReference>
<gene>
    <name evidence="7" type="ORF">RDB_LOCUS9421</name>
</gene>
<dbReference type="Pfam" id="PF05730">
    <property type="entry name" value="CFEM"/>
    <property type="match status" value="1"/>
</dbReference>
<evidence type="ECO:0000256" key="3">
    <source>
        <dbReference type="ARBA" id="ARBA00022729"/>
    </source>
</evidence>
<feature type="chain" id="PRO_5034116829" description="CFEM domain-containing protein" evidence="5">
    <location>
        <begin position="21"/>
        <end position="183"/>
    </location>
</feature>
<accession>A0A8H2W9R1</accession>
<evidence type="ECO:0000313" key="7">
    <source>
        <dbReference type="EMBL" id="CAE6348776.1"/>
    </source>
</evidence>
<comment type="caution">
    <text evidence="7">The sequence shown here is derived from an EMBL/GenBank/DDBJ whole genome shotgun (WGS) entry which is preliminary data.</text>
</comment>
<evidence type="ECO:0000256" key="4">
    <source>
        <dbReference type="ARBA" id="ARBA00023157"/>
    </source>
</evidence>